<feature type="compositionally biased region" description="Basic and acidic residues" evidence="1">
    <location>
        <begin position="180"/>
        <end position="205"/>
    </location>
</feature>
<dbReference type="EMBL" id="JABTTQ020002587">
    <property type="protein sequence ID" value="KAK6123248.1"/>
    <property type="molecule type" value="Genomic_DNA"/>
</dbReference>
<proteinExistence type="predicted"/>
<evidence type="ECO:0000313" key="2">
    <source>
        <dbReference type="EMBL" id="KAK6123248.1"/>
    </source>
</evidence>
<reference evidence="2 3" key="1">
    <citation type="journal article" date="2021" name="Comput. Struct. Biotechnol. J.">
        <title>De novo genome assembly of the potent medicinal plant Rehmannia glutinosa using nanopore technology.</title>
        <authorList>
            <person name="Ma L."/>
            <person name="Dong C."/>
            <person name="Song C."/>
            <person name="Wang X."/>
            <person name="Zheng X."/>
            <person name="Niu Y."/>
            <person name="Chen S."/>
            <person name="Feng W."/>
        </authorList>
    </citation>
    <scope>NUCLEOTIDE SEQUENCE [LARGE SCALE GENOMIC DNA]</scope>
    <source>
        <strain evidence="2">DH-2019</strain>
    </source>
</reference>
<organism evidence="2 3">
    <name type="scientific">Rehmannia glutinosa</name>
    <name type="common">Chinese foxglove</name>
    <dbReference type="NCBI Taxonomy" id="99300"/>
    <lineage>
        <taxon>Eukaryota</taxon>
        <taxon>Viridiplantae</taxon>
        <taxon>Streptophyta</taxon>
        <taxon>Embryophyta</taxon>
        <taxon>Tracheophyta</taxon>
        <taxon>Spermatophyta</taxon>
        <taxon>Magnoliopsida</taxon>
        <taxon>eudicotyledons</taxon>
        <taxon>Gunneridae</taxon>
        <taxon>Pentapetalae</taxon>
        <taxon>asterids</taxon>
        <taxon>lamiids</taxon>
        <taxon>Lamiales</taxon>
        <taxon>Orobanchaceae</taxon>
        <taxon>Rehmannieae</taxon>
        <taxon>Rehmannia</taxon>
    </lineage>
</organism>
<evidence type="ECO:0000313" key="3">
    <source>
        <dbReference type="Proteomes" id="UP001318860"/>
    </source>
</evidence>
<dbReference type="InterPro" id="IPR021109">
    <property type="entry name" value="Peptidase_aspartic_dom_sf"/>
</dbReference>
<dbReference type="CDD" id="cd00303">
    <property type="entry name" value="retropepsin_like"/>
    <property type="match status" value="1"/>
</dbReference>
<protein>
    <submittedName>
        <fullName evidence="2">Uncharacterized protein</fullName>
    </submittedName>
</protein>
<keyword evidence="3" id="KW-1185">Reference proteome</keyword>
<dbReference type="PANTHER" id="PTHR33240">
    <property type="entry name" value="OS08G0508500 PROTEIN"/>
    <property type="match status" value="1"/>
</dbReference>
<dbReference type="Proteomes" id="UP001318860">
    <property type="component" value="Unassembled WGS sequence"/>
</dbReference>
<name>A0ABR0UKU2_REHGL</name>
<dbReference type="Gene3D" id="2.40.70.10">
    <property type="entry name" value="Acid Proteases"/>
    <property type="match status" value="1"/>
</dbReference>
<dbReference type="SUPFAM" id="SSF50630">
    <property type="entry name" value="Acid proteases"/>
    <property type="match status" value="1"/>
</dbReference>
<feature type="region of interest" description="Disordered" evidence="1">
    <location>
        <begin position="180"/>
        <end position="229"/>
    </location>
</feature>
<accession>A0ABR0UKU2</accession>
<dbReference type="PANTHER" id="PTHR33240:SF15">
    <property type="entry name" value="GAG-PRO-LIKE PROTEIN"/>
    <property type="match status" value="1"/>
</dbReference>
<gene>
    <name evidence="2" type="ORF">DH2020_043005</name>
</gene>
<evidence type="ECO:0000256" key="1">
    <source>
        <dbReference type="SAM" id="MobiDB-lite"/>
    </source>
</evidence>
<feature type="compositionally biased region" description="Basic and acidic residues" evidence="1">
    <location>
        <begin position="214"/>
        <end position="229"/>
    </location>
</feature>
<sequence length="432" mass="48633">MMAEKWEEMLKEVSELKQRVSGKEVVRRGIPFSASVMADELPTSFHSLTYVYDGTTDPWENLCRFENSSLLHRYSDGVKCRVILTTLSQSSQQWFNPFPADSIGSFGELARPFCISEPLRDYVKKFTTAAWEVLSANQEILTSALTQGLKEGNFVRSLVQRPARDFYNLLSRAEKYVNLEKAQKGKKEESRDKRKDRPRYSERRHQNVSGASEAIREGKGSAGAGKEDYPLKGTINMMVEAPTDGDSNRSRKAHARVEIRLVIEVGTVEEPIISFGVEDRRGITLAHNDPLVITATITNFEVARIMVDTSSSVNVLFYEAYLRMGLEIEVKPVDTTVFGFGGRVMEPIGHVTLSVTIGEQPRHKMRMVSFFVVDSYSTYNVIIGRPALNAFQAIVSTFHMKLKFVMEDGVGEVLGDQQVARKCYVEAVRKGE</sequence>
<comment type="caution">
    <text evidence="2">The sequence shown here is derived from an EMBL/GenBank/DDBJ whole genome shotgun (WGS) entry which is preliminary data.</text>
</comment>